<keyword evidence="12" id="KW-0966">Cell projection</keyword>
<evidence type="ECO:0000256" key="3">
    <source>
        <dbReference type="ARBA" id="ARBA00009158"/>
    </source>
</evidence>
<evidence type="ECO:0000313" key="16">
    <source>
        <dbReference type="Proteomes" id="UP001162156"/>
    </source>
</evidence>
<dbReference type="EMBL" id="JANEYF010004688">
    <property type="protein sequence ID" value="KAJ8930364.1"/>
    <property type="molecule type" value="Genomic_DNA"/>
</dbReference>
<evidence type="ECO:0000256" key="10">
    <source>
        <dbReference type="ARBA" id="ARBA00023242"/>
    </source>
</evidence>
<keyword evidence="8" id="KW-0969">Cilium</keyword>
<proteinExistence type="inferred from homology"/>
<evidence type="ECO:0000256" key="12">
    <source>
        <dbReference type="ARBA" id="ARBA00023273"/>
    </source>
</evidence>
<keyword evidence="16" id="KW-1185">Reference proteome</keyword>
<evidence type="ECO:0000256" key="13">
    <source>
        <dbReference type="ARBA" id="ARBA00046114"/>
    </source>
</evidence>
<evidence type="ECO:0000256" key="8">
    <source>
        <dbReference type="ARBA" id="ARBA00023069"/>
    </source>
</evidence>
<evidence type="ECO:0000256" key="5">
    <source>
        <dbReference type="ARBA" id="ARBA00022490"/>
    </source>
</evidence>
<dbReference type="Proteomes" id="UP001162156">
    <property type="component" value="Unassembled WGS sequence"/>
</dbReference>
<gene>
    <name evidence="15" type="ORF">NQ314_016842</name>
</gene>
<evidence type="ECO:0000313" key="15">
    <source>
        <dbReference type="EMBL" id="KAJ8930364.1"/>
    </source>
</evidence>
<evidence type="ECO:0000256" key="11">
    <source>
        <dbReference type="ARBA" id="ARBA00023254"/>
    </source>
</evidence>
<dbReference type="GO" id="GO:0031514">
    <property type="term" value="C:motile cilium"/>
    <property type="evidence" value="ECO:0007669"/>
    <property type="project" value="TreeGrafter"/>
</dbReference>
<keyword evidence="7" id="KW-0175">Coiled coil</keyword>
<dbReference type="PANTHER" id="PTHR19265:SF0">
    <property type="entry name" value="MEIOSIS-SPECIFIC NUCLEAR STRUCTURAL PROTEIN 1"/>
    <property type="match status" value="1"/>
</dbReference>
<evidence type="ECO:0000256" key="6">
    <source>
        <dbReference type="ARBA" id="ARBA00022846"/>
    </source>
</evidence>
<keyword evidence="11" id="KW-0469">Meiosis</keyword>
<reference evidence="15" key="1">
    <citation type="journal article" date="2023" name="Insect Mol. Biol.">
        <title>Genome sequencing provides insights into the evolution of gene families encoding plant cell wall-degrading enzymes in longhorned beetles.</title>
        <authorList>
            <person name="Shin N.R."/>
            <person name="Okamura Y."/>
            <person name="Kirsch R."/>
            <person name="Pauchet Y."/>
        </authorList>
    </citation>
    <scope>NUCLEOTIDE SEQUENCE</scope>
    <source>
        <strain evidence="15">RBIC_L_NR</strain>
    </source>
</reference>
<evidence type="ECO:0000259" key="14">
    <source>
        <dbReference type="Pfam" id="PF13868"/>
    </source>
</evidence>
<keyword evidence="9" id="KW-0206">Cytoskeleton</keyword>
<name>A0AAV8WVA0_9CUCU</name>
<comment type="similarity">
    <text evidence="3">Belongs to the MNS1 family.</text>
</comment>
<protein>
    <recommendedName>
        <fullName evidence="4">Meiosis-specific nuclear structural protein 1</fullName>
    </recommendedName>
</protein>
<evidence type="ECO:0000256" key="2">
    <source>
        <dbReference type="ARBA" id="ARBA00004611"/>
    </source>
</evidence>
<feature type="domain" description="Trichohyalin-plectin-homology" evidence="14">
    <location>
        <begin position="1"/>
        <end position="108"/>
    </location>
</feature>
<keyword evidence="6" id="KW-0282">Flagellum</keyword>
<dbReference type="GO" id="GO:0005634">
    <property type="term" value="C:nucleus"/>
    <property type="evidence" value="ECO:0007669"/>
    <property type="project" value="UniProtKB-SubCell"/>
</dbReference>
<dbReference type="GO" id="GO:0051321">
    <property type="term" value="P:meiotic cell cycle"/>
    <property type="evidence" value="ECO:0007669"/>
    <property type="project" value="UniProtKB-KW"/>
</dbReference>
<sequence>MEEREAKLREEAAEDERYKEQLMVKIAEDEKVEQMSNQKKRMKLLLLRRDVEQMMIERRQKRAEEMQLFIKIKEQEEYEQEKRRRIIETERIRMLNNHVKNLIGYLPKGLLKPEDLPHLGKDILDQIIIPQD</sequence>
<comment type="subcellular location">
    <subcellularLocation>
        <location evidence="2">Cytoplasm</location>
        <location evidence="2">Cytoskeleton</location>
        <location evidence="2">Flagellum axoneme</location>
    </subcellularLocation>
    <subcellularLocation>
        <location evidence="1">Nucleus</location>
    </subcellularLocation>
</comment>
<accession>A0AAV8WVA0</accession>
<keyword evidence="10" id="KW-0539">Nucleus</keyword>
<dbReference type="Pfam" id="PF13868">
    <property type="entry name" value="TPH"/>
    <property type="match status" value="1"/>
</dbReference>
<dbReference type="PANTHER" id="PTHR19265">
    <property type="entry name" value="MEIOSIS-SPECIFIC NUCLEAR STRUCTURAL PROTEIN 1"/>
    <property type="match status" value="1"/>
</dbReference>
<dbReference type="GO" id="GO:0044782">
    <property type="term" value="P:cilium organization"/>
    <property type="evidence" value="ECO:0007669"/>
    <property type="project" value="TreeGrafter"/>
</dbReference>
<evidence type="ECO:0000256" key="1">
    <source>
        <dbReference type="ARBA" id="ARBA00004123"/>
    </source>
</evidence>
<dbReference type="InterPro" id="IPR043597">
    <property type="entry name" value="TPH_dom"/>
</dbReference>
<keyword evidence="5" id="KW-0963">Cytoplasm</keyword>
<dbReference type="InterPro" id="IPR026504">
    <property type="entry name" value="MNS1"/>
</dbReference>
<evidence type="ECO:0000256" key="4">
    <source>
        <dbReference type="ARBA" id="ARBA00014813"/>
    </source>
</evidence>
<evidence type="ECO:0000256" key="9">
    <source>
        <dbReference type="ARBA" id="ARBA00023212"/>
    </source>
</evidence>
<evidence type="ECO:0000256" key="7">
    <source>
        <dbReference type="ARBA" id="ARBA00023054"/>
    </source>
</evidence>
<dbReference type="AlphaFoldDB" id="A0AAV8WVA0"/>
<comment type="caution">
    <text evidence="15">The sequence shown here is derived from an EMBL/GenBank/DDBJ whole genome shotgun (WGS) entry which is preliminary data.</text>
</comment>
<comment type="function">
    <text evidence="13">Microtubule inner protein (MIP) part of the dynein-decorated doublet microtubules (DMTs) in cilia axoneme, which is required for motile cilia beating. May play a role in the control of meiotic division and germ cell differentiation through regulation of pairing and recombination during meiosis. Required for sperm flagella assembly. May play a role in the assembly and function of the outer dynein arm-docking complex (ODA-DC). ODA-DC mediates outer dynein arms (ODA) binding onto the axonemal doublet microtubules.</text>
</comment>
<organism evidence="15 16">
    <name type="scientific">Rhamnusium bicolor</name>
    <dbReference type="NCBI Taxonomy" id="1586634"/>
    <lineage>
        <taxon>Eukaryota</taxon>
        <taxon>Metazoa</taxon>
        <taxon>Ecdysozoa</taxon>
        <taxon>Arthropoda</taxon>
        <taxon>Hexapoda</taxon>
        <taxon>Insecta</taxon>
        <taxon>Pterygota</taxon>
        <taxon>Neoptera</taxon>
        <taxon>Endopterygota</taxon>
        <taxon>Coleoptera</taxon>
        <taxon>Polyphaga</taxon>
        <taxon>Cucujiformia</taxon>
        <taxon>Chrysomeloidea</taxon>
        <taxon>Cerambycidae</taxon>
        <taxon>Lepturinae</taxon>
        <taxon>Rhagiini</taxon>
        <taxon>Rhamnusium</taxon>
    </lineage>
</organism>